<evidence type="ECO:0000256" key="1">
    <source>
        <dbReference type="SAM" id="MobiDB-lite"/>
    </source>
</evidence>
<dbReference type="AlphaFoldDB" id="A0AAV7S5R4"/>
<feature type="compositionally biased region" description="Polar residues" evidence="1">
    <location>
        <begin position="188"/>
        <end position="198"/>
    </location>
</feature>
<evidence type="ECO:0000313" key="3">
    <source>
        <dbReference type="Proteomes" id="UP001066276"/>
    </source>
</evidence>
<feature type="compositionally biased region" description="Basic residues" evidence="1">
    <location>
        <begin position="152"/>
        <end position="161"/>
    </location>
</feature>
<protein>
    <submittedName>
        <fullName evidence="2">Uncharacterized protein</fullName>
    </submittedName>
</protein>
<organism evidence="2 3">
    <name type="scientific">Pleurodeles waltl</name>
    <name type="common">Iberian ribbed newt</name>
    <dbReference type="NCBI Taxonomy" id="8319"/>
    <lineage>
        <taxon>Eukaryota</taxon>
        <taxon>Metazoa</taxon>
        <taxon>Chordata</taxon>
        <taxon>Craniata</taxon>
        <taxon>Vertebrata</taxon>
        <taxon>Euteleostomi</taxon>
        <taxon>Amphibia</taxon>
        <taxon>Batrachia</taxon>
        <taxon>Caudata</taxon>
        <taxon>Salamandroidea</taxon>
        <taxon>Salamandridae</taxon>
        <taxon>Pleurodelinae</taxon>
        <taxon>Pleurodeles</taxon>
    </lineage>
</organism>
<feature type="compositionally biased region" description="Polar residues" evidence="1">
    <location>
        <begin position="448"/>
        <end position="463"/>
    </location>
</feature>
<keyword evidence="3" id="KW-1185">Reference proteome</keyword>
<comment type="caution">
    <text evidence="2">The sequence shown here is derived from an EMBL/GenBank/DDBJ whole genome shotgun (WGS) entry which is preliminary data.</text>
</comment>
<name>A0AAV7S5R4_PLEWA</name>
<feature type="compositionally biased region" description="Pro residues" evidence="1">
    <location>
        <begin position="469"/>
        <end position="479"/>
    </location>
</feature>
<sequence>MRSDICRSTYKSLAPAAAADIQPELLVVSRCGTPSRETGPPPTGQAAPQPKEARSPTSRPKCEAGETGAPAPLLRRGGSPRRDKDPFTHTPCARTLQTPQKDVPSPDPIEHHQQLPRGAPWPPQRGPNGPHRPPGRDQTNRGKSLRQTRAPGRWRRPHRPQRPGAETHPSLPNPKHPKAGASPRNAGHTIQGSSSVQWSPHAGETRAPASQEAPTAAISTNHSSTSTRRMSPTRVPSAGTLPPVAAPDHLFPAMRRGSPSKRHAPATVPKRCFPITTEPQHWVGPQLPLSSPSSSQWSDAQPPALLYRRPERHQAGCPEAGELLYQSFDLSVHKFCGVHGPNLFVLCSDRLQARNSKLESEGETAALRPKKRKAEVRFCDVTWAGISPFMHVPGKIDALSIPFRIRRESMTTTRRLKSNSPRLRHVVGECLDARLRRKVNMGPRQDASDGTDTQSRSLHTAPSVTAPRLPDPPSAPALPPRSIHHRKWQALLSVHSSCLPLQVAPRRSRHARLLCDWYPLRPSLPTDGLHLRAVCQSSQRAKQSGQRKGSSSHQGTRGKCLALPGNTTQSRTSNPRKTNRHCR</sequence>
<evidence type="ECO:0000313" key="2">
    <source>
        <dbReference type="EMBL" id="KAJ1159957.1"/>
    </source>
</evidence>
<feature type="compositionally biased region" description="Polar residues" evidence="1">
    <location>
        <begin position="536"/>
        <end position="555"/>
    </location>
</feature>
<feature type="region of interest" description="Disordered" evidence="1">
    <location>
        <begin position="437"/>
        <end position="481"/>
    </location>
</feature>
<gene>
    <name evidence="2" type="ORF">NDU88_000461</name>
</gene>
<accession>A0AAV7S5R4</accession>
<feature type="region of interest" description="Disordered" evidence="1">
    <location>
        <begin position="536"/>
        <end position="583"/>
    </location>
</feature>
<feature type="compositionally biased region" description="Polar residues" evidence="1">
    <location>
        <begin position="565"/>
        <end position="576"/>
    </location>
</feature>
<reference evidence="2" key="1">
    <citation type="journal article" date="2022" name="bioRxiv">
        <title>Sequencing and chromosome-scale assembly of the giantPleurodeles waltlgenome.</title>
        <authorList>
            <person name="Brown T."/>
            <person name="Elewa A."/>
            <person name="Iarovenko S."/>
            <person name="Subramanian E."/>
            <person name="Araus A.J."/>
            <person name="Petzold A."/>
            <person name="Susuki M."/>
            <person name="Suzuki K.-i.T."/>
            <person name="Hayashi T."/>
            <person name="Toyoda A."/>
            <person name="Oliveira C."/>
            <person name="Osipova E."/>
            <person name="Leigh N.D."/>
            <person name="Simon A."/>
            <person name="Yun M.H."/>
        </authorList>
    </citation>
    <scope>NUCLEOTIDE SEQUENCE</scope>
    <source>
        <strain evidence="2">20211129_DDA</strain>
        <tissue evidence="2">Liver</tissue>
    </source>
</reference>
<dbReference type="EMBL" id="JANPWB010000008">
    <property type="protein sequence ID" value="KAJ1159957.1"/>
    <property type="molecule type" value="Genomic_DNA"/>
</dbReference>
<feature type="compositionally biased region" description="Low complexity" evidence="1">
    <location>
        <begin position="223"/>
        <end position="237"/>
    </location>
</feature>
<feature type="region of interest" description="Disordered" evidence="1">
    <location>
        <begin position="29"/>
        <end position="267"/>
    </location>
</feature>
<dbReference type="Proteomes" id="UP001066276">
    <property type="component" value="Chromosome 4_2"/>
</dbReference>
<proteinExistence type="predicted"/>